<reference evidence="2 3" key="1">
    <citation type="submission" date="2024-06" db="EMBL/GenBank/DDBJ databases">
        <title>Genomic Encyclopedia of Type Strains, Phase V (KMG-V): Genome sequencing to study the core and pangenomes of soil and plant-associated prokaryotes.</title>
        <authorList>
            <person name="Whitman W."/>
        </authorList>
    </citation>
    <scope>NUCLEOTIDE SEQUENCE [LARGE SCALE GENOMIC DNA]</scope>
    <source>
        <strain evidence="2 3">NE40</strain>
    </source>
</reference>
<dbReference type="Proteomes" id="UP001549366">
    <property type="component" value="Unassembled WGS sequence"/>
</dbReference>
<feature type="domain" description="OTU" evidence="1">
    <location>
        <begin position="19"/>
        <end position="138"/>
    </location>
</feature>
<dbReference type="EMBL" id="JBEWTB010000002">
    <property type="protein sequence ID" value="MET4758357.1"/>
    <property type="molecule type" value="Genomic_DNA"/>
</dbReference>
<accession>A0ABV2SKS8</accession>
<dbReference type="PROSITE" id="PS50802">
    <property type="entry name" value="OTU"/>
    <property type="match status" value="1"/>
</dbReference>
<organism evidence="2 3">
    <name type="scientific">Endozoicomonas lisbonensis</name>
    <dbReference type="NCBI Taxonomy" id="3120522"/>
    <lineage>
        <taxon>Bacteria</taxon>
        <taxon>Pseudomonadati</taxon>
        <taxon>Pseudomonadota</taxon>
        <taxon>Gammaproteobacteria</taxon>
        <taxon>Oceanospirillales</taxon>
        <taxon>Endozoicomonadaceae</taxon>
        <taxon>Endozoicomonas</taxon>
    </lineage>
</organism>
<dbReference type="Gene3D" id="3.90.70.80">
    <property type="match status" value="1"/>
</dbReference>
<gene>
    <name evidence="2" type="ORF">V5J35_003549</name>
</gene>
<sequence length="542" mass="60630">MFVVAIQVTQWAAGMDFHIGLVKVQHDGFCFYHAMAKAMGEETDGRPLFQSLSAFLNDASASSHPLLEAHLSDAVVGSSLDTLADQLASTPPSLANRDSWAGMPELVAMVHMLGQPVLVWHVNQDLRVDEHSLLVTPDSILPVFSIAEGADVAIPAIQLVHAGSEWWLLETDDFLQSWSPDWEAYRNQVSGVLHEQLTAEETEPVLDETDGDESFHGWVYLPGMEVPDNLLILKHSSLEALQEIVFAASLPSLMKAYLHMKLELIHAVSESDDISDPAFQWASDRFGHTARMIDSVSRTLVSPIAIRFIGESMNDYLEVTNVRLKDFMASLLPTRGSVWDTLSLLQRLINRLVQRSGGLTFSGICSSYLASSQMSDTTRCPNYFDFSDTSFARLPSGQQHPDRISVTHENVVIPFEVANPLHHILFSLYVSARAFQLVNHCMTLSLLQSSDQELAEFFGIPQAFLARAVIESQIKEYRVALQRIHAVIHALGHRYYPQYWQSGHYQAIIICEGKTITFSSDDFQPREGWIHLQLPTPEEDED</sequence>
<name>A0ABV2SKS8_9GAMM</name>
<evidence type="ECO:0000313" key="2">
    <source>
        <dbReference type="EMBL" id="MET4758357.1"/>
    </source>
</evidence>
<evidence type="ECO:0000313" key="3">
    <source>
        <dbReference type="Proteomes" id="UP001549366"/>
    </source>
</evidence>
<comment type="caution">
    <text evidence="2">The sequence shown here is derived from an EMBL/GenBank/DDBJ whole genome shotgun (WGS) entry which is preliminary data.</text>
</comment>
<protein>
    <recommendedName>
        <fullName evidence="1">OTU domain-containing protein</fullName>
    </recommendedName>
</protein>
<dbReference type="RefSeq" id="WP_354008449.1">
    <property type="nucleotide sequence ID" value="NZ_JBEWTA010000001.1"/>
</dbReference>
<dbReference type="CDD" id="cd22744">
    <property type="entry name" value="OTU"/>
    <property type="match status" value="1"/>
</dbReference>
<evidence type="ECO:0000259" key="1">
    <source>
        <dbReference type="PROSITE" id="PS50802"/>
    </source>
</evidence>
<keyword evidence="3" id="KW-1185">Reference proteome</keyword>
<proteinExistence type="predicted"/>
<dbReference type="InterPro" id="IPR003323">
    <property type="entry name" value="OTU_dom"/>
</dbReference>